<gene>
    <name evidence="1" type="ORF">NKI81_32880</name>
</gene>
<dbReference type="EMBL" id="JAMYRI010000059">
    <property type="protein sequence ID" value="MER9288599.1"/>
    <property type="molecule type" value="Genomic_DNA"/>
</dbReference>
<evidence type="ECO:0000313" key="1">
    <source>
        <dbReference type="EMBL" id="MER9288599.1"/>
    </source>
</evidence>
<proteinExistence type="predicted"/>
<reference evidence="1 2" key="1">
    <citation type="journal article" date="2024" name="Proc. Natl. Acad. Sci. U.S.A.">
        <title>The evolutionary genomics of adaptation to stress in wild rhizobium bacteria.</title>
        <authorList>
            <person name="Kehlet-Delgado H."/>
            <person name="Montoya A.P."/>
            <person name="Jensen K.T."/>
            <person name="Wendlandt C.E."/>
            <person name="Dexheimer C."/>
            <person name="Roberts M."/>
            <person name="Torres Martinez L."/>
            <person name="Friesen M.L."/>
            <person name="Griffitts J.S."/>
            <person name="Porter S.S."/>
        </authorList>
    </citation>
    <scope>NUCLEOTIDE SEQUENCE [LARGE SCALE GENOMIC DNA]</scope>
    <source>
        <strain evidence="1 2">M0468</strain>
    </source>
</reference>
<sequence>IGEVIPEAAWQRCYVHFLRNALDHLPRKHGDDCLQELRWLYDRRDLAEAKADLAAWLSKWSARYPRLTTWAEEAIEQTLTFFRLPRQHHKHLKSTNMLERLNEEIRRRTYVVRIFPNAESCLRLVRALAVETNENWMEANRYINMDDLREHKKLALRQAA</sequence>
<evidence type="ECO:0000313" key="2">
    <source>
        <dbReference type="Proteomes" id="UP001480082"/>
    </source>
</evidence>
<dbReference type="Proteomes" id="UP001480082">
    <property type="component" value="Unassembled WGS sequence"/>
</dbReference>
<feature type="non-terminal residue" evidence="1">
    <location>
        <position position="1"/>
    </location>
</feature>
<accession>A0ACC6T9H0</accession>
<protein>
    <submittedName>
        <fullName evidence="1">Transposase</fullName>
    </submittedName>
</protein>
<comment type="caution">
    <text evidence="1">The sequence shown here is derived from an EMBL/GenBank/DDBJ whole genome shotgun (WGS) entry which is preliminary data.</text>
</comment>
<keyword evidence="2" id="KW-1185">Reference proteome</keyword>
<organism evidence="1 2">
    <name type="scientific">Mesorhizobium australicum</name>
    <dbReference type="NCBI Taxonomy" id="536018"/>
    <lineage>
        <taxon>Bacteria</taxon>
        <taxon>Pseudomonadati</taxon>
        <taxon>Pseudomonadota</taxon>
        <taxon>Alphaproteobacteria</taxon>
        <taxon>Hyphomicrobiales</taxon>
        <taxon>Phyllobacteriaceae</taxon>
        <taxon>Mesorhizobium</taxon>
    </lineage>
</organism>
<name>A0ACC6T9H0_9HYPH</name>